<keyword evidence="5 6" id="KW-0349">Heme</keyword>
<sequence>MLGNILLLILLPIPAWILYSLYCLASNYHQARKIGVPIVVLPIDSGNPLWMSVDTQFIRLFKYSPFGKGHFTRFNWRGWEIQDRYRAHQELGDAFIFVTPGKNWLQLCNAEALADIFHRREDFVRPTEMLGQQWQRHRKITAACFNEQNNALVWSESVRQATGMLEYWSTKPVVNSVADDVRTLSLHVLSSAGFGKSYPFRGSDEDMGDNDSTSYQNSLKLILDNCIPLMALGPQNLSKPWVPSKWRKIFQATVTFKHHMTEIYEAEKKNLMQSRSVSNNLMTSLIRASQEMTDVANASEGRKESRPPQNEQSGLTETEIYGNIFVFNFAGHDTTANVLAFAVVLLATRPDIQDWMAEELQHVLGDKEPAEWSFYDDFPRLKRCLAVLVSNTDTSHLVLHNINLMTRNKYETVRLYTPVAILKSTSTPQQLRIGTKIFVIPANTMIIPSYSALHTHPRHWGPSSLEWEPKRWIVPDTHSTTDTLHDSAAPKSDSHSLQSETFLALPKKASPFVAWSDGLRSCPGRKFSQVEFVAVMAGLFREARVKPVLEPGEDDEMARRRIALLVERESGMVLLLQILRPEKARLVWERHVKNSRL</sequence>
<dbReference type="EMBL" id="JASNWA010000008">
    <property type="protein sequence ID" value="KAK3171266.1"/>
    <property type="molecule type" value="Genomic_DNA"/>
</dbReference>
<dbReference type="Pfam" id="PF00067">
    <property type="entry name" value="p450"/>
    <property type="match status" value="1"/>
</dbReference>
<keyword evidence="3 5" id="KW-0479">Metal-binding</keyword>
<dbReference type="PRINTS" id="PR00463">
    <property type="entry name" value="EP450I"/>
</dbReference>
<dbReference type="PROSITE" id="PS00086">
    <property type="entry name" value="CYTOCHROME_P450"/>
    <property type="match status" value="1"/>
</dbReference>
<name>A0AAE0DIX2_9LECA</name>
<dbReference type="Proteomes" id="UP001276659">
    <property type="component" value="Unassembled WGS sequence"/>
</dbReference>
<dbReference type="GO" id="GO:0004497">
    <property type="term" value="F:monooxygenase activity"/>
    <property type="evidence" value="ECO:0007669"/>
    <property type="project" value="UniProtKB-KW"/>
</dbReference>
<evidence type="ECO:0000313" key="8">
    <source>
        <dbReference type="EMBL" id="KAK3171266.1"/>
    </source>
</evidence>
<dbReference type="AlphaFoldDB" id="A0AAE0DIX2"/>
<feature type="binding site" description="axial binding residue" evidence="5">
    <location>
        <position position="522"/>
    </location>
    <ligand>
        <name>heme</name>
        <dbReference type="ChEBI" id="CHEBI:30413"/>
    </ligand>
    <ligandPart>
        <name>Fe</name>
        <dbReference type="ChEBI" id="CHEBI:18248"/>
    </ligandPart>
</feature>
<evidence type="ECO:0000256" key="2">
    <source>
        <dbReference type="ARBA" id="ARBA00010617"/>
    </source>
</evidence>
<reference evidence="8" key="1">
    <citation type="submission" date="2022-11" db="EMBL/GenBank/DDBJ databases">
        <title>Chromosomal genome sequence assembly and mating type (MAT) locus characterization of the leprose asexual lichenized fungus Lepraria neglecta (Nyl.) Erichsen.</title>
        <authorList>
            <person name="Allen J.L."/>
            <person name="Pfeffer B."/>
        </authorList>
    </citation>
    <scope>NUCLEOTIDE SEQUENCE</scope>
    <source>
        <strain evidence="8">Allen 5258</strain>
    </source>
</reference>
<evidence type="ECO:0000256" key="5">
    <source>
        <dbReference type="PIRSR" id="PIRSR602401-1"/>
    </source>
</evidence>
<organism evidence="8 9">
    <name type="scientific">Lepraria neglecta</name>
    <dbReference type="NCBI Taxonomy" id="209136"/>
    <lineage>
        <taxon>Eukaryota</taxon>
        <taxon>Fungi</taxon>
        <taxon>Dikarya</taxon>
        <taxon>Ascomycota</taxon>
        <taxon>Pezizomycotina</taxon>
        <taxon>Lecanoromycetes</taxon>
        <taxon>OSLEUM clade</taxon>
        <taxon>Lecanoromycetidae</taxon>
        <taxon>Lecanorales</taxon>
        <taxon>Lecanorineae</taxon>
        <taxon>Stereocaulaceae</taxon>
        <taxon>Lepraria</taxon>
    </lineage>
</organism>
<dbReference type="CDD" id="cd11070">
    <property type="entry name" value="CYP56-like"/>
    <property type="match status" value="1"/>
</dbReference>
<evidence type="ECO:0000313" key="9">
    <source>
        <dbReference type="Proteomes" id="UP001276659"/>
    </source>
</evidence>
<dbReference type="InterPro" id="IPR002401">
    <property type="entry name" value="Cyt_P450_E_grp-I"/>
</dbReference>
<keyword evidence="6" id="KW-0503">Monooxygenase</keyword>
<dbReference type="PANTHER" id="PTHR24305:SF166">
    <property type="entry name" value="CYTOCHROME P450 12A4, MITOCHONDRIAL-RELATED"/>
    <property type="match status" value="1"/>
</dbReference>
<dbReference type="InterPro" id="IPR017972">
    <property type="entry name" value="Cyt_P450_CS"/>
</dbReference>
<protein>
    <recommendedName>
        <fullName evidence="10">Cytochrome P450</fullName>
    </recommendedName>
</protein>
<feature type="region of interest" description="Disordered" evidence="7">
    <location>
        <begin position="294"/>
        <end position="314"/>
    </location>
</feature>
<evidence type="ECO:0000256" key="6">
    <source>
        <dbReference type="RuleBase" id="RU000461"/>
    </source>
</evidence>
<dbReference type="InterPro" id="IPR036396">
    <property type="entry name" value="Cyt_P450_sf"/>
</dbReference>
<comment type="caution">
    <text evidence="8">The sequence shown here is derived from an EMBL/GenBank/DDBJ whole genome shotgun (WGS) entry which is preliminary data.</text>
</comment>
<evidence type="ECO:0000256" key="4">
    <source>
        <dbReference type="ARBA" id="ARBA00023004"/>
    </source>
</evidence>
<dbReference type="PANTHER" id="PTHR24305">
    <property type="entry name" value="CYTOCHROME P450"/>
    <property type="match status" value="1"/>
</dbReference>
<dbReference type="GO" id="GO:0005506">
    <property type="term" value="F:iron ion binding"/>
    <property type="evidence" value="ECO:0007669"/>
    <property type="project" value="InterPro"/>
</dbReference>
<keyword evidence="4 5" id="KW-0408">Iron</keyword>
<proteinExistence type="inferred from homology"/>
<evidence type="ECO:0000256" key="3">
    <source>
        <dbReference type="ARBA" id="ARBA00022723"/>
    </source>
</evidence>
<dbReference type="PRINTS" id="PR00385">
    <property type="entry name" value="P450"/>
</dbReference>
<keyword evidence="9" id="KW-1185">Reference proteome</keyword>
<comment type="cofactor">
    <cofactor evidence="1 5">
        <name>heme</name>
        <dbReference type="ChEBI" id="CHEBI:30413"/>
    </cofactor>
</comment>
<dbReference type="SUPFAM" id="SSF48264">
    <property type="entry name" value="Cytochrome P450"/>
    <property type="match status" value="1"/>
</dbReference>
<dbReference type="GO" id="GO:0016705">
    <property type="term" value="F:oxidoreductase activity, acting on paired donors, with incorporation or reduction of molecular oxygen"/>
    <property type="evidence" value="ECO:0007669"/>
    <property type="project" value="InterPro"/>
</dbReference>
<evidence type="ECO:0008006" key="10">
    <source>
        <dbReference type="Google" id="ProtNLM"/>
    </source>
</evidence>
<gene>
    <name evidence="8" type="ORF">OEA41_003350</name>
</gene>
<evidence type="ECO:0000256" key="7">
    <source>
        <dbReference type="SAM" id="MobiDB-lite"/>
    </source>
</evidence>
<comment type="similarity">
    <text evidence="2 6">Belongs to the cytochrome P450 family.</text>
</comment>
<dbReference type="GO" id="GO:0020037">
    <property type="term" value="F:heme binding"/>
    <property type="evidence" value="ECO:0007669"/>
    <property type="project" value="InterPro"/>
</dbReference>
<dbReference type="Gene3D" id="1.10.630.10">
    <property type="entry name" value="Cytochrome P450"/>
    <property type="match status" value="1"/>
</dbReference>
<dbReference type="InterPro" id="IPR001128">
    <property type="entry name" value="Cyt_P450"/>
</dbReference>
<evidence type="ECO:0000256" key="1">
    <source>
        <dbReference type="ARBA" id="ARBA00001971"/>
    </source>
</evidence>
<accession>A0AAE0DIX2</accession>
<keyword evidence="6" id="KW-0560">Oxidoreductase</keyword>
<dbReference type="InterPro" id="IPR050121">
    <property type="entry name" value="Cytochrome_P450_monoxygenase"/>
</dbReference>